<dbReference type="Gene3D" id="2.40.170.20">
    <property type="entry name" value="TonB-dependent receptor, beta-barrel domain"/>
    <property type="match status" value="1"/>
</dbReference>
<evidence type="ECO:0000256" key="4">
    <source>
        <dbReference type="SAM" id="SignalP"/>
    </source>
</evidence>
<dbReference type="InterPro" id="IPR057601">
    <property type="entry name" value="Oar-like_b-barrel"/>
</dbReference>
<dbReference type="Gene3D" id="2.60.40.1120">
    <property type="entry name" value="Carboxypeptidase-like, regulatory domain"/>
    <property type="match status" value="1"/>
</dbReference>
<evidence type="ECO:0000259" key="5">
    <source>
        <dbReference type="Pfam" id="PF25183"/>
    </source>
</evidence>
<dbReference type="SUPFAM" id="SSF56935">
    <property type="entry name" value="Porins"/>
    <property type="match status" value="1"/>
</dbReference>
<dbReference type="AlphaFoldDB" id="A0A3E2BKL4"/>
<evidence type="ECO:0000313" key="6">
    <source>
        <dbReference type="EMBL" id="RFT15278.1"/>
    </source>
</evidence>
<dbReference type="EMBL" id="QUAH01000011">
    <property type="protein sequence ID" value="RFT15278.1"/>
    <property type="molecule type" value="Genomic_DNA"/>
</dbReference>
<dbReference type="Proteomes" id="UP000257323">
    <property type="component" value="Unassembled WGS sequence"/>
</dbReference>
<dbReference type="InterPro" id="IPR008969">
    <property type="entry name" value="CarboxyPept-like_regulatory"/>
</dbReference>
<dbReference type="InterPro" id="IPR036942">
    <property type="entry name" value="Beta-barrel_TonB_sf"/>
</dbReference>
<evidence type="ECO:0000313" key="7">
    <source>
        <dbReference type="Proteomes" id="UP000257323"/>
    </source>
</evidence>
<name>A0A3E2BKL4_9BACT</name>
<evidence type="ECO:0000256" key="2">
    <source>
        <dbReference type="ARBA" id="ARBA00023136"/>
    </source>
</evidence>
<reference evidence="6 7" key="1">
    <citation type="submission" date="2018-08" db="EMBL/GenBank/DDBJ databases">
        <title>Genome analysis of the thermophilic bacterium of the candidate phylum Aminicenantes from deep subsurface aquifer revealed its physiology and ecological role.</title>
        <authorList>
            <person name="Kadnikov V.V."/>
            <person name="Mardanov A.V."/>
            <person name="Beletsky A.V."/>
            <person name="Karnachuk O.V."/>
            <person name="Ravin N.V."/>
        </authorList>
    </citation>
    <scope>NUCLEOTIDE SEQUENCE [LARGE SCALE GENOMIC DNA]</scope>
    <source>
        <strain evidence="6">BY38</strain>
    </source>
</reference>
<organism evidence="6 7">
    <name type="scientific">Candidatus Saccharicenans subterraneus</name>
    <dbReference type="NCBI Taxonomy" id="2508984"/>
    <lineage>
        <taxon>Bacteria</taxon>
        <taxon>Candidatus Aminicenantota</taxon>
        <taxon>Candidatus Aminicenantia</taxon>
        <taxon>Candidatus Aminicenantales</taxon>
        <taxon>Candidatus Saccharicenantaceae</taxon>
        <taxon>Candidatus Saccharicenans</taxon>
    </lineage>
</organism>
<dbReference type="SUPFAM" id="SSF49464">
    <property type="entry name" value="Carboxypeptidase regulatory domain-like"/>
    <property type="match status" value="1"/>
</dbReference>
<gene>
    <name evidence="6" type="ORF">OP8BY_0573</name>
</gene>
<evidence type="ECO:0000256" key="3">
    <source>
        <dbReference type="ARBA" id="ARBA00023237"/>
    </source>
</evidence>
<feature type="chain" id="PRO_5017785815" evidence="4">
    <location>
        <begin position="24"/>
        <end position="1010"/>
    </location>
</feature>
<dbReference type="GO" id="GO:0009279">
    <property type="term" value="C:cell outer membrane"/>
    <property type="evidence" value="ECO:0007669"/>
    <property type="project" value="UniProtKB-SubCell"/>
</dbReference>
<comment type="subcellular location">
    <subcellularLocation>
        <location evidence="1">Cell outer membrane</location>
    </subcellularLocation>
</comment>
<proteinExistence type="predicted"/>
<dbReference type="Pfam" id="PF13620">
    <property type="entry name" value="CarboxypepD_reg"/>
    <property type="match status" value="1"/>
</dbReference>
<keyword evidence="4" id="KW-0732">Signal</keyword>
<sequence>MKNKKTLVFAVGLLLLLSGFVFAQEQQTGSIRGKVTDDKDTPLPGVSIIITGPALIGKMTAVTNQDGLFRVPGLPPGSNYEVRAELDGFETLIRKGIIIRVGMTVTVDLQMKPSSLKEEVTVVAPSPTVDVVRSTKSTLVTTEILSSLPLSRTFSSILTIAPGTTGLSIYGSGRGESGAVIDGIQANDSDQNAVGIGTDVGMAWDMVEEAELITSGSSAEYYGSSLGQTIMVMKSGGNKLTGEFSFYYTNKDLVQIHLPEPDLATLNLAKPSIPVFSYDASAAVGGAIIKDRIWYMAEFRYANSKYTGNFRPTVINGKQYNNYDRPFPNYIGYLKLTFQLAENVRGSVMGHYSMQDVPYYYSGWNLTDEANKHNKPRRLNYAGTISWFIDSNTILNLRAGGMYFKWTGTNTKEANPDGPHFIDDYTGYIWGNTGPEEYTWKPKINIVLSLTRYVDNFLGGEHEFKAGLEWEKNRGDWGFYMKQPLFWYYYDGSPYYWRAQNGGVTDPVYGDGLLEYLAMGSSPGTGFESGITSRIGGFLQDSFKVKHLTVNLGVRFDHIKAWAPARVKGAASDPVALAIGATYFEPVYGINPYDEISYEKWDNAFPYGLFISPRVGLTYDLFGNHKTALKASFAHQAEPFPTGTFSAMHPLTWRSYTFNWWDLNNNGVPDVPGVDSYEEAYGDTPLAMVSDAFLKSIDPNLKVPYVNEFNFGVEHELIKDFQLSVHYIIKNRGNLLGSVLWEESSNRYWYSHELAPEWWVPFTTVVPAYGIFPEQQVTMYFLSNDAPDQFYRLTNVPEASWKFRSLEIAFNKRMSNGWQLGGSVNFSKNPGNYPVSWQSSFSFGAFSNANKFVNAYGEMPYSRPTIIKLYGTFNLPYQIMFSFIFQHISGSPWGRTVKVLPPADWAEENNVSPVGYTINVEAPGTRWNEAYDNLDIRLQKDFSLGPGKLGLYVDIFNLLGAYTLTVNKNPAGTWRPDAEGTSTGTFTPGSLGLKGFTGSRQIRFSVLYRF</sequence>
<evidence type="ECO:0000256" key="1">
    <source>
        <dbReference type="ARBA" id="ARBA00004442"/>
    </source>
</evidence>
<feature type="signal peptide" evidence="4">
    <location>
        <begin position="1"/>
        <end position="23"/>
    </location>
</feature>
<feature type="domain" description="TonB-dependent transporter Oar-like beta-barrel" evidence="5">
    <location>
        <begin position="346"/>
        <end position="877"/>
    </location>
</feature>
<protein>
    <submittedName>
        <fullName evidence="6">Oar protein</fullName>
    </submittedName>
</protein>
<dbReference type="Pfam" id="PF25183">
    <property type="entry name" value="OMP_b-brl_4"/>
    <property type="match status" value="1"/>
</dbReference>
<comment type="caution">
    <text evidence="6">The sequence shown here is derived from an EMBL/GenBank/DDBJ whole genome shotgun (WGS) entry which is preliminary data.</text>
</comment>
<keyword evidence="3" id="KW-0998">Cell outer membrane</keyword>
<keyword evidence="2" id="KW-0472">Membrane</keyword>
<accession>A0A3E2BKL4</accession>